<dbReference type="AlphaFoldDB" id="A9IN15"/>
<reference evidence="1 2" key="1">
    <citation type="journal article" date="2008" name="BMC Genomics">
        <title>The missing link: Bordetella petrii is endowed with both the metabolic versatility of environmental bacteria and virulence traits of pathogenic Bordetellae.</title>
        <authorList>
            <person name="Gross R."/>
            <person name="Guzman C.A."/>
            <person name="Sebaihia M."/>
            <person name="Martins Dos Santos V.A."/>
            <person name="Pieper D.H."/>
            <person name="Koebnik R."/>
            <person name="Lechner M."/>
            <person name="Bartels D."/>
            <person name="Buhrmester J."/>
            <person name="Choudhuri J.V."/>
            <person name="Ebensen T."/>
            <person name="Gaigalat L."/>
            <person name="Herrmann S."/>
            <person name="Khachane A.N."/>
            <person name="Larisch C."/>
            <person name="Link S."/>
            <person name="Linke B."/>
            <person name="Meyer F."/>
            <person name="Mormann S."/>
            <person name="Nakunst D."/>
            <person name="Rueckert C."/>
            <person name="Schneiker-Bekel S."/>
            <person name="Schulze K."/>
            <person name="Vorhoelter F.J."/>
            <person name="Yevsa T."/>
            <person name="Engle J.T."/>
            <person name="Goldman W.E."/>
            <person name="Puehler A."/>
            <person name="Goebel U.B."/>
            <person name="Goesmann A."/>
            <person name="Bloecker H."/>
            <person name="Kaiser O."/>
            <person name="Martinez-Arias R."/>
        </authorList>
    </citation>
    <scope>NUCLEOTIDE SEQUENCE [LARGE SCALE GENOMIC DNA]</scope>
    <source>
        <strain evidence="2">ATCC BAA-461 / DSM 12804 / CCUG 43448 / CIP 107267 / Se-1111R</strain>
    </source>
</reference>
<dbReference type="eggNOG" id="ENOG5032S6A">
    <property type="taxonomic scope" value="Bacteria"/>
</dbReference>
<dbReference type="Proteomes" id="UP000001225">
    <property type="component" value="Chromosome"/>
</dbReference>
<evidence type="ECO:0000313" key="2">
    <source>
        <dbReference type="Proteomes" id="UP000001225"/>
    </source>
</evidence>
<dbReference type="EMBL" id="AM902716">
    <property type="protein sequence ID" value="CAP42775.1"/>
    <property type="molecule type" value="Genomic_DNA"/>
</dbReference>
<sequence length="284" mass="31793">MTALAEVPEAGARGRVGDIYADIRATLRVPVVNTIYRQLAVMPEALEWAWLSVRPHLLSGAVARQAEMLRRDVQRVLDAARPASLPAIVAVPLRQKREAARVVQSYELANRMNLVCFTHLLRQPGVGRSAANQPWAVRDHARATRAPAPSAVLPPMPDLADLTPEVMARVRRLNRLGEYTEPRTVAGLYRHLAVWPQFLGAVEAWLTPWNQDGLLLRLRETALDSVARQARLHPLRMQAPDARVELQFRGQLQLFSGVVIPKMIPVGLLLDNWLHRSESRKIAC</sequence>
<dbReference type="STRING" id="94624.Bpet2433"/>
<proteinExistence type="predicted"/>
<evidence type="ECO:0000313" key="1">
    <source>
        <dbReference type="EMBL" id="CAP42775.1"/>
    </source>
</evidence>
<dbReference type="KEGG" id="bpt:Bpet2433"/>
<keyword evidence="2" id="KW-1185">Reference proteome</keyword>
<accession>A9IN15</accession>
<gene>
    <name evidence="1" type="ordered locus">Bpet2433</name>
</gene>
<organism evidence="1 2">
    <name type="scientific">Bordetella petrii (strain ATCC BAA-461 / DSM 12804 / CCUG 43448 / CIP 107267 / Se-1111R)</name>
    <dbReference type="NCBI Taxonomy" id="340100"/>
    <lineage>
        <taxon>Bacteria</taxon>
        <taxon>Pseudomonadati</taxon>
        <taxon>Pseudomonadota</taxon>
        <taxon>Betaproteobacteria</taxon>
        <taxon>Burkholderiales</taxon>
        <taxon>Alcaligenaceae</taxon>
        <taxon>Bordetella</taxon>
    </lineage>
</organism>
<name>A9IN15_BORPD</name>
<protein>
    <submittedName>
        <fullName evidence="1">Uncharacterized protein</fullName>
    </submittedName>
</protein>